<dbReference type="Proteomes" id="UP000241818">
    <property type="component" value="Unassembled WGS sequence"/>
</dbReference>
<feature type="compositionally biased region" description="Low complexity" evidence="5">
    <location>
        <begin position="35"/>
        <end position="45"/>
    </location>
</feature>
<dbReference type="PANTHER" id="PTHR12537">
    <property type="entry name" value="RNA BINDING PROTEIN PUMILIO-RELATED"/>
    <property type="match status" value="1"/>
</dbReference>
<dbReference type="Pfam" id="PF00806">
    <property type="entry name" value="PUF"/>
    <property type="match status" value="8"/>
</dbReference>
<dbReference type="InterPro" id="IPR033712">
    <property type="entry name" value="Pumilio_RNA-bd"/>
</dbReference>
<evidence type="ECO:0000256" key="2">
    <source>
        <dbReference type="ARBA" id="ARBA00024893"/>
    </source>
</evidence>
<dbReference type="OrthoDB" id="668540at2759"/>
<dbReference type="InterPro" id="IPR033133">
    <property type="entry name" value="PUM-HD"/>
</dbReference>
<dbReference type="PROSITE" id="PS50302">
    <property type="entry name" value="PUM"/>
    <property type="match status" value="3"/>
</dbReference>
<evidence type="ECO:0000256" key="3">
    <source>
        <dbReference type="PROSITE-ProRule" id="PRU00317"/>
    </source>
</evidence>
<evidence type="ECO:0000259" key="6">
    <source>
        <dbReference type="PROSITE" id="PS50303"/>
    </source>
</evidence>
<feature type="region of interest" description="Disordered" evidence="5">
    <location>
        <begin position="765"/>
        <end position="791"/>
    </location>
</feature>
<proteinExistence type="predicted"/>
<organism evidence="7 8">
    <name type="scientific">Amorphotheca resinae ATCC 22711</name>
    <dbReference type="NCBI Taxonomy" id="857342"/>
    <lineage>
        <taxon>Eukaryota</taxon>
        <taxon>Fungi</taxon>
        <taxon>Dikarya</taxon>
        <taxon>Ascomycota</taxon>
        <taxon>Pezizomycotina</taxon>
        <taxon>Leotiomycetes</taxon>
        <taxon>Helotiales</taxon>
        <taxon>Amorphothecaceae</taxon>
        <taxon>Amorphotheca</taxon>
    </lineage>
</organism>
<dbReference type="CDD" id="cd07920">
    <property type="entry name" value="Pumilio"/>
    <property type="match status" value="1"/>
</dbReference>
<feature type="repeat" description="Pumilio" evidence="3">
    <location>
        <begin position="695"/>
        <end position="733"/>
    </location>
</feature>
<feature type="compositionally biased region" description="Polar residues" evidence="5">
    <location>
        <begin position="1"/>
        <end position="27"/>
    </location>
</feature>
<gene>
    <name evidence="7" type="ORF">M430DRAFT_146822</name>
</gene>
<dbReference type="EMBL" id="KZ679017">
    <property type="protein sequence ID" value="PSS09161.1"/>
    <property type="molecule type" value="Genomic_DNA"/>
</dbReference>
<feature type="region of interest" description="Disordered" evidence="5">
    <location>
        <begin position="209"/>
        <end position="232"/>
    </location>
</feature>
<sequence>MSTTASTGSPTLRRSARSSTSHENASSAADDKMTARTASTALSSSKLGNQAPKKMKMNHDTASTSSNEDTNPMDKLLAKLSEQQEALSKQRELLKSSDDDTAYIRTAQYVSGANSLVPIASAMDSFNTSTVPTTNTPSLAGDDTPQPSAAEVLRLKLELEAAKGRIARMDQELAQSRITKHTLDQAIGTPSEVDFPMGQQNLKSAIRPQLQRDPSWAGQDDSRSDTSDALSASGFNRTRAIWGNGAKPSFAGGQAPTANFQPSEALTSSQWMNRGFGQPFIDAPMQYTGPPINTLRGDRLMPDPDLLMAPPANRRNNLGSHFTNRAAGSFSYAGSNGSYDGYTPTSTPYGSVTGMSGVGMGNAMGLSFVISGGMYSGYQPQPIGTPLSPHAPEFTSSTGWKGDAVATDGQTYLPTTEPLNYRRLLDRTVNCNWKYIVDKIVCNNDQQASIFLQQKLKVGTTEQKYDIVEAIVAQAYPLMVNRFGNFLVQRCFEHGTPEQVIKIAEAIRGNTLNLSMDAFGCHVVQKAFDSVPEDYKAIMVHELLRRIPETVIHRYACHVWQKLFELRWTESPPQIMKYVNEALRGMWHEVALGETGSLVVQNIFENCLEEDKRPCIEEVLASIDIVAHGQFGNWCIQHICEHGAPADRSRAIDHVIRYASEYSMDQFASKVVEKCLKIGGVDFLGRYLDRVCEGRLDRPRIPLIDIASDQYGNYLIQYILTHSNPQHREIVAQHIRKHMVSLRGSKFGSRVGMLCTNPAIQTRPGPGVGPAIGTSNPRIPQQNPRYPGAYR</sequence>
<feature type="repeat" description="Pumilio" evidence="3">
    <location>
        <begin position="506"/>
        <end position="541"/>
    </location>
</feature>
<reference evidence="7 8" key="1">
    <citation type="journal article" date="2018" name="New Phytol.">
        <title>Comparative genomics and transcriptomics depict ericoid mycorrhizal fungi as versatile saprotrophs and plant mutualists.</title>
        <authorList>
            <person name="Martino E."/>
            <person name="Morin E."/>
            <person name="Grelet G.A."/>
            <person name="Kuo A."/>
            <person name="Kohler A."/>
            <person name="Daghino S."/>
            <person name="Barry K.W."/>
            <person name="Cichocki N."/>
            <person name="Clum A."/>
            <person name="Dockter R.B."/>
            <person name="Hainaut M."/>
            <person name="Kuo R.C."/>
            <person name="LaButti K."/>
            <person name="Lindahl B.D."/>
            <person name="Lindquist E.A."/>
            <person name="Lipzen A."/>
            <person name="Khouja H.R."/>
            <person name="Magnuson J."/>
            <person name="Murat C."/>
            <person name="Ohm R.A."/>
            <person name="Singer S.W."/>
            <person name="Spatafora J.W."/>
            <person name="Wang M."/>
            <person name="Veneault-Fourrey C."/>
            <person name="Henrissat B."/>
            <person name="Grigoriev I.V."/>
            <person name="Martin F.M."/>
            <person name="Perotto S."/>
        </authorList>
    </citation>
    <scope>NUCLEOTIDE SEQUENCE [LARGE SCALE GENOMIC DNA]</scope>
    <source>
        <strain evidence="7 8">ATCC 22711</strain>
    </source>
</reference>
<feature type="coiled-coil region" evidence="4">
    <location>
        <begin position="152"/>
        <end position="179"/>
    </location>
</feature>
<dbReference type="InParanoid" id="A0A2T3AS16"/>
<dbReference type="InterPro" id="IPR011989">
    <property type="entry name" value="ARM-like"/>
</dbReference>
<feature type="domain" description="PUM-HD" evidence="6">
    <location>
        <begin position="407"/>
        <end position="759"/>
    </location>
</feature>
<feature type="compositionally biased region" description="Polar residues" evidence="5">
    <location>
        <begin position="773"/>
        <end position="784"/>
    </location>
</feature>
<dbReference type="InterPro" id="IPR016024">
    <property type="entry name" value="ARM-type_fold"/>
</dbReference>
<dbReference type="GO" id="GO:0010608">
    <property type="term" value="P:post-transcriptional regulation of gene expression"/>
    <property type="evidence" value="ECO:0007669"/>
    <property type="project" value="TreeGrafter"/>
</dbReference>
<dbReference type="GeneID" id="36571113"/>
<dbReference type="STRING" id="857342.A0A2T3AS16"/>
<dbReference type="InterPro" id="IPR001313">
    <property type="entry name" value="Pumilio_RNA-bd_rpt"/>
</dbReference>
<evidence type="ECO:0000256" key="1">
    <source>
        <dbReference type="ARBA" id="ARBA00022737"/>
    </source>
</evidence>
<dbReference type="AlphaFoldDB" id="A0A2T3AS16"/>
<evidence type="ECO:0000313" key="8">
    <source>
        <dbReference type="Proteomes" id="UP000241818"/>
    </source>
</evidence>
<evidence type="ECO:0000313" key="7">
    <source>
        <dbReference type="EMBL" id="PSS09161.1"/>
    </source>
</evidence>
<dbReference type="GO" id="GO:0005737">
    <property type="term" value="C:cytoplasm"/>
    <property type="evidence" value="ECO:0007669"/>
    <property type="project" value="TreeGrafter"/>
</dbReference>
<dbReference type="GO" id="GO:0003730">
    <property type="term" value="F:mRNA 3'-UTR binding"/>
    <property type="evidence" value="ECO:0007669"/>
    <property type="project" value="TreeGrafter"/>
</dbReference>
<dbReference type="PANTHER" id="PTHR12537:SF48">
    <property type="entry name" value="MEIOTIC COILED-COIL PROTEIN 2"/>
    <property type="match status" value="1"/>
</dbReference>
<feature type="compositionally biased region" description="Polar residues" evidence="5">
    <location>
        <begin position="60"/>
        <end position="70"/>
    </location>
</feature>
<protein>
    <recommendedName>
        <fullName evidence="6">PUM-HD domain-containing protein</fullName>
    </recommendedName>
</protein>
<evidence type="ECO:0000256" key="4">
    <source>
        <dbReference type="SAM" id="Coils"/>
    </source>
</evidence>
<keyword evidence="4" id="KW-0175">Coiled coil</keyword>
<feature type="repeat" description="Pumilio" evidence="3">
    <location>
        <begin position="470"/>
        <end position="505"/>
    </location>
</feature>
<feature type="region of interest" description="Disordered" evidence="5">
    <location>
        <begin position="1"/>
        <end position="72"/>
    </location>
</feature>
<accession>A0A2T3AS16</accession>
<dbReference type="PROSITE" id="PS50303">
    <property type="entry name" value="PUM_HD"/>
    <property type="match status" value="1"/>
</dbReference>
<name>A0A2T3AS16_AMORE</name>
<keyword evidence="1" id="KW-0677">Repeat</keyword>
<keyword evidence="8" id="KW-1185">Reference proteome</keyword>
<dbReference type="Gene3D" id="1.25.10.10">
    <property type="entry name" value="Leucine-rich Repeat Variant"/>
    <property type="match status" value="1"/>
</dbReference>
<evidence type="ECO:0000256" key="5">
    <source>
        <dbReference type="SAM" id="MobiDB-lite"/>
    </source>
</evidence>
<dbReference type="SUPFAM" id="SSF48371">
    <property type="entry name" value="ARM repeat"/>
    <property type="match status" value="1"/>
</dbReference>
<dbReference type="SMART" id="SM00025">
    <property type="entry name" value="Pumilio"/>
    <property type="match status" value="8"/>
</dbReference>
<dbReference type="RefSeq" id="XP_024717459.1">
    <property type="nucleotide sequence ID" value="XM_024863032.1"/>
</dbReference>
<comment type="function">
    <text evidence="2">RNA-binding nucleolar protein required for pre-rRNA processing. Involved in production of 18S rRNA and assembly of small ribosomal subunit.</text>
</comment>